<comment type="caution">
    <text evidence="2">The sequence shown here is derived from an EMBL/GenBank/DDBJ whole genome shotgun (WGS) entry which is preliminary data.</text>
</comment>
<reference evidence="2" key="1">
    <citation type="submission" date="2020-04" db="EMBL/GenBank/DDBJ databases">
        <title>Analysis of mating type loci in Filobasidium floriforme.</title>
        <authorList>
            <person name="Nowrousian M."/>
        </authorList>
    </citation>
    <scope>NUCLEOTIDE SEQUENCE</scope>
    <source>
        <strain evidence="2">CBS 6242</strain>
    </source>
</reference>
<feature type="compositionally biased region" description="Low complexity" evidence="1">
    <location>
        <begin position="1"/>
        <end position="14"/>
    </location>
</feature>
<proteinExistence type="predicted"/>
<name>A0A8K0NQP4_9TREE</name>
<gene>
    <name evidence="2" type="ORF">FFLO_03543</name>
</gene>
<dbReference type="EMBL" id="JABELV010000066">
    <property type="protein sequence ID" value="KAG7535945.1"/>
    <property type="molecule type" value="Genomic_DNA"/>
</dbReference>
<dbReference type="AlphaFoldDB" id="A0A8K0NQP4"/>
<protein>
    <recommendedName>
        <fullName evidence="4">Cysteine-rich transmembrane CYSTM domain-containing protein</fullName>
    </recommendedName>
</protein>
<organism evidence="2 3">
    <name type="scientific">Filobasidium floriforme</name>
    <dbReference type="NCBI Taxonomy" id="5210"/>
    <lineage>
        <taxon>Eukaryota</taxon>
        <taxon>Fungi</taxon>
        <taxon>Dikarya</taxon>
        <taxon>Basidiomycota</taxon>
        <taxon>Agaricomycotina</taxon>
        <taxon>Tremellomycetes</taxon>
        <taxon>Filobasidiales</taxon>
        <taxon>Filobasidiaceae</taxon>
        <taxon>Filobasidium</taxon>
    </lineage>
</organism>
<evidence type="ECO:0000256" key="1">
    <source>
        <dbReference type="SAM" id="MobiDB-lite"/>
    </source>
</evidence>
<dbReference type="Proteomes" id="UP000812966">
    <property type="component" value="Unassembled WGS sequence"/>
</dbReference>
<evidence type="ECO:0000313" key="3">
    <source>
        <dbReference type="Proteomes" id="UP000812966"/>
    </source>
</evidence>
<evidence type="ECO:0000313" key="2">
    <source>
        <dbReference type="EMBL" id="KAG7535945.1"/>
    </source>
</evidence>
<keyword evidence="3" id="KW-1185">Reference proteome</keyword>
<feature type="region of interest" description="Disordered" evidence="1">
    <location>
        <begin position="1"/>
        <end position="55"/>
    </location>
</feature>
<sequence length="89" mass="9205">MDQQNQYYPQNQGGYPPPGGPYGQGAPQYPQGVYNGQAPYGGPPQSMGYPAPGPQEVVVKKDESGMGCCGTCMACCAGMCACCALDAIF</sequence>
<evidence type="ECO:0008006" key="4">
    <source>
        <dbReference type="Google" id="ProtNLM"/>
    </source>
</evidence>
<accession>A0A8K0NQP4</accession>